<dbReference type="Pfam" id="PF00499">
    <property type="entry name" value="Oxidored_q3"/>
    <property type="match status" value="1"/>
</dbReference>
<evidence type="ECO:0000256" key="2">
    <source>
        <dbReference type="RuleBase" id="RU004429"/>
    </source>
</evidence>
<feature type="transmembrane region" description="Helical" evidence="2">
    <location>
        <begin position="30"/>
        <end position="51"/>
    </location>
</feature>
<dbReference type="InterPro" id="IPR042106">
    <property type="entry name" value="Nuo/plastoQ_OxRdtase_6_NuoJ"/>
</dbReference>
<proteinExistence type="inferred from homology"/>
<comment type="caution">
    <text evidence="3">The sequence shown here is derived from an EMBL/GenBank/DDBJ whole genome shotgun (WGS) entry which is preliminary data.</text>
</comment>
<dbReference type="RefSeq" id="WP_106707189.1">
    <property type="nucleotide sequence ID" value="NZ_PXXU01000029.1"/>
</dbReference>
<accession>A0A2P7NU76</accession>
<keyword evidence="2" id="KW-0472">Membrane</keyword>
<keyword evidence="2" id="KW-0520">NAD</keyword>
<dbReference type="EMBL" id="PXXU01000029">
    <property type="protein sequence ID" value="PSJ17020.1"/>
    <property type="molecule type" value="Genomic_DNA"/>
</dbReference>
<dbReference type="Proteomes" id="UP000241912">
    <property type="component" value="Unassembled WGS sequence"/>
</dbReference>
<keyword evidence="2" id="KW-1003">Cell membrane</keyword>
<keyword evidence="4" id="KW-1185">Reference proteome</keyword>
<feature type="transmembrane region" description="Helical" evidence="2">
    <location>
        <begin position="89"/>
        <end position="109"/>
    </location>
</feature>
<dbReference type="GO" id="GO:0005886">
    <property type="term" value="C:plasma membrane"/>
    <property type="evidence" value="ECO:0007669"/>
    <property type="project" value="UniProtKB-SubCell"/>
</dbReference>
<evidence type="ECO:0000256" key="1">
    <source>
        <dbReference type="ARBA" id="ARBA00005698"/>
    </source>
</evidence>
<feature type="transmembrane region" description="Helical" evidence="2">
    <location>
        <begin position="57"/>
        <end position="77"/>
    </location>
</feature>
<dbReference type="AlphaFoldDB" id="A0A2P7NU76"/>
<keyword evidence="2" id="KW-1133">Transmembrane helix</keyword>
<comment type="catalytic activity">
    <reaction evidence="2">
        <text>a quinone + NADH + 5 H(+)(in) = a quinol + NAD(+) + 4 H(+)(out)</text>
        <dbReference type="Rhea" id="RHEA:57888"/>
        <dbReference type="ChEBI" id="CHEBI:15378"/>
        <dbReference type="ChEBI" id="CHEBI:24646"/>
        <dbReference type="ChEBI" id="CHEBI:57540"/>
        <dbReference type="ChEBI" id="CHEBI:57945"/>
        <dbReference type="ChEBI" id="CHEBI:132124"/>
    </reaction>
</comment>
<feature type="transmembrane region" description="Helical" evidence="2">
    <location>
        <begin position="136"/>
        <end position="157"/>
    </location>
</feature>
<name>A0A2P7NU76_9PROT</name>
<dbReference type="OrthoDB" id="9790848at2"/>
<dbReference type="PANTHER" id="PTHR33269">
    <property type="entry name" value="NADH-UBIQUINONE OXIDOREDUCTASE CHAIN 6"/>
    <property type="match status" value="1"/>
</dbReference>
<sequence>MYEIIFYLTAAIAVLAAGAILKVHHPVHAALYLVISLLALALIFFLLGAPLLAVLQVMIYAGAIMVLFLFLIMVMNLRSERNQSLPLPTGWKGPAFLALILWLELLLLLNKYSSEGTKEIIVIEPKTVGHALFGPYLLLVEAAAVLLLATIVAALYLSRKGRS</sequence>
<keyword evidence="2" id="KW-0812">Transmembrane</keyword>
<feature type="transmembrane region" description="Helical" evidence="2">
    <location>
        <begin position="6"/>
        <end position="23"/>
    </location>
</feature>
<dbReference type="PANTHER" id="PTHR33269:SF17">
    <property type="entry name" value="NADH-UBIQUINONE OXIDOREDUCTASE CHAIN 6"/>
    <property type="match status" value="1"/>
</dbReference>
<protein>
    <recommendedName>
        <fullName evidence="2">NADH-quinone oxidoreductase subunit J</fullName>
        <ecNumber evidence="2">7.1.1.-</ecNumber>
    </recommendedName>
</protein>
<comment type="function">
    <text evidence="2">NDH-1 shuttles electrons from NADH, via FMN and iron-sulfur (Fe-S) centers, to quinones in the respiratory chain. Couples the redox reaction to proton translocation (for every two electrons transferred, four hydrogen ions are translocated across the cytoplasmic membrane), and thus conserves the redox energy in a proton gradient.</text>
</comment>
<dbReference type="InterPro" id="IPR001457">
    <property type="entry name" value="NADH_UbQ/plastoQ_OxRdtase_su6"/>
</dbReference>
<organism evidence="3 4">
    <name type="scientific">Nitrosomonas supralitoralis</name>
    <dbReference type="NCBI Taxonomy" id="2116706"/>
    <lineage>
        <taxon>Bacteria</taxon>
        <taxon>Pseudomonadati</taxon>
        <taxon>Pseudomonadota</taxon>
        <taxon>Betaproteobacteria</taxon>
        <taxon>Nitrosomonadales</taxon>
        <taxon>Nitrosomonadaceae</taxon>
        <taxon>Nitrosomonas</taxon>
    </lineage>
</organism>
<comment type="subcellular location">
    <subcellularLocation>
        <location evidence="2">Cell membrane</location>
        <topology evidence="2">Multi-pass membrane protein</topology>
    </subcellularLocation>
</comment>
<evidence type="ECO:0000313" key="4">
    <source>
        <dbReference type="Proteomes" id="UP000241912"/>
    </source>
</evidence>
<dbReference type="GO" id="GO:0048038">
    <property type="term" value="F:quinone binding"/>
    <property type="evidence" value="ECO:0007669"/>
    <property type="project" value="UniProtKB-UniRule"/>
</dbReference>
<dbReference type="GO" id="GO:0008137">
    <property type="term" value="F:NADH dehydrogenase (ubiquinone) activity"/>
    <property type="evidence" value="ECO:0007669"/>
    <property type="project" value="UniProtKB-UniRule"/>
</dbReference>
<dbReference type="Gene3D" id="1.20.120.1200">
    <property type="entry name" value="NADH-ubiquinone/plastoquinone oxidoreductase chain 6, subunit NuoJ"/>
    <property type="match status" value="1"/>
</dbReference>
<keyword evidence="2" id="KW-0874">Quinone</keyword>
<comment type="similarity">
    <text evidence="1 2">Belongs to the complex I subunit 6 family.</text>
</comment>
<reference evidence="3 4" key="1">
    <citation type="submission" date="2018-03" db="EMBL/GenBank/DDBJ databases">
        <title>Draft genome of Nitrosomonas supralitoralis APG5.</title>
        <authorList>
            <person name="Urakawa H."/>
            <person name="Lopez J.V."/>
        </authorList>
    </citation>
    <scope>NUCLEOTIDE SEQUENCE [LARGE SCALE GENOMIC DNA]</scope>
    <source>
        <strain evidence="3 4">APG5</strain>
    </source>
</reference>
<dbReference type="EC" id="7.1.1.-" evidence="2"/>
<evidence type="ECO:0000313" key="3">
    <source>
        <dbReference type="EMBL" id="PSJ17020.1"/>
    </source>
</evidence>
<gene>
    <name evidence="3" type="ORF">C7H79_10310</name>
</gene>